<dbReference type="SMART" id="SM00857">
    <property type="entry name" value="Resolvase"/>
    <property type="match status" value="1"/>
</dbReference>
<dbReference type="Proteomes" id="UP000199137">
    <property type="component" value="Unassembled WGS sequence"/>
</dbReference>
<evidence type="ECO:0000256" key="1">
    <source>
        <dbReference type="ARBA" id="ARBA00023125"/>
    </source>
</evidence>
<accession>A0A1I5MFL0</accession>
<keyword evidence="2" id="KW-0233">DNA recombination</keyword>
<evidence type="ECO:0000313" key="6">
    <source>
        <dbReference type="Proteomes" id="UP000199137"/>
    </source>
</evidence>
<reference evidence="5 6" key="1">
    <citation type="submission" date="2016-10" db="EMBL/GenBank/DDBJ databases">
        <authorList>
            <person name="de Groot N.N."/>
        </authorList>
    </citation>
    <scope>NUCLEOTIDE SEQUENCE [LARGE SCALE GENOMIC DNA]</scope>
    <source>
        <strain evidence="5 6">DSM 44637</strain>
    </source>
</reference>
<sequence length="581" mass="66266">MARLLGRVRLSRDTDESTSPERQIEHIENYAAMNDHEITGWAIDLDVSRSVNPFEAPELGPWLTDPLKIDSWDLVASWKLDRVAIGSVYLSKMIEFCNTYRKNLVSVTESFDLSTWIGRMIAQNIAAVAEGEWELIRDRNAGSAAKLRKDGRWRGGRANYWLKPKRRGKGYWLTLDPETSPVMREIIRQYLAHNPIDSIARSLSIDPDNPGGGYLTPAEYLRHRKCRSLDLEDMDYPESRRPITGAVWNPQSIRELLFSPALLGFQEHEGRMVRDENGNPIPVGEALITPSEFEQIMAERDRRAALRDNGVTEREANAGPLLRIAVCPECGTNLHYRTQRKVLADGSETEYLYYKFYCKHGPILRAEELEEEVHALFLMALGPLQQVERVFIPASDNTLEIENSRKALDELYTERAEVKSETAKEAIKAAIRFQDTRLAELEKTPKSEARYEYIPKGRSYFQAWNSMDESERRNLILESGITVAVHPKGSNRNWSFNLDLQVPHDMRERLGLPVNGPIENAFPMLNILKRMPGFHHEGSGPKPTPFTDAEQAVIKAMFSGTEDERAAVRDEFVKLTGWGLR</sequence>
<dbReference type="PROSITE" id="PS51737">
    <property type="entry name" value="RECOMBINASE_DNA_BIND"/>
    <property type="match status" value="1"/>
</dbReference>
<gene>
    <name evidence="5" type="ORF">SAMN05421854_10428</name>
</gene>
<feature type="region of interest" description="Disordered" evidence="3">
    <location>
        <begin position="1"/>
        <end position="22"/>
    </location>
</feature>
<evidence type="ECO:0000313" key="5">
    <source>
        <dbReference type="EMBL" id="SFP08289.1"/>
    </source>
</evidence>
<dbReference type="GO" id="GO:0000150">
    <property type="term" value="F:DNA strand exchange activity"/>
    <property type="evidence" value="ECO:0007669"/>
    <property type="project" value="InterPro"/>
</dbReference>
<dbReference type="InterPro" id="IPR011109">
    <property type="entry name" value="DNA_bind_recombinase_dom"/>
</dbReference>
<dbReference type="GO" id="GO:0003677">
    <property type="term" value="F:DNA binding"/>
    <property type="evidence" value="ECO:0007669"/>
    <property type="project" value="UniProtKB-KW"/>
</dbReference>
<dbReference type="EMBL" id="FOWC01000004">
    <property type="protein sequence ID" value="SFP08289.1"/>
    <property type="molecule type" value="Genomic_DNA"/>
</dbReference>
<proteinExistence type="predicted"/>
<dbReference type="Pfam" id="PF00239">
    <property type="entry name" value="Resolvase"/>
    <property type="match status" value="1"/>
</dbReference>
<dbReference type="InterPro" id="IPR038109">
    <property type="entry name" value="DNA_bind_recomb_sf"/>
</dbReference>
<dbReference type="RefSeq" id="WP_167545354.1">
    <property type="nucleotide sequence ID" value="NZ_FOWC01000004.1"/>
</dbReference>
<evidence type="ECO:0000256" key="3">
    <source>
        <dbReference type="SAM" id="MobiDB-lite"/>
    </source>
</evidence>
<dbReference type="Gene3D" id="3.90.1750.20">
    <property type="entry name" value="Putative Large Serine Recombinase, Chain B, Domain 2"/>
    <property type="match status" value="1"/>
</dbReference>
<dbReference type="SUPFAM" id="SSF53041">
    <property type="entry name" value="Resolvase-like"/>
    <property type="match status" value="1"/>
</dbReference>
<dbReference type="CDD" id="cd00338">
    <property type="entry name" value="Ser_Recombinase"/>
    <property type="match status" value="1"/>
</dbReference>
<keyword evidence="1" id="KW-0238">DNA-binding</keyword>
<name>A0A1I5MFL0_9PSEU</name>
<evidence type="ECO:0000256" key="2">
    <source>
        <dbReference type="ARBA" id="ARBA00023172"/>
    </source>
</evidence>
<protein>
    <submittedName>
        <fullName evidence="5">Site-specific DNA recombinase</fullName>
    </submittedName>
</protein>
<dbReference type="PANTHER" id="PTHR30461">
    <property type="entry name" value="DNA-INVERTASE FROM LAMBDOID PROPHAGE"/>
    <property type="match status" value="1"/>
</dbReference>
<dbReference type="AlphaFoldDB" id="A0A1I5MFL0"/>
<dbReference type="Gene3D" id="3.40.50.1390">
    <property type="entry name" value="Resolvase, N-terminal catalytic domain"/>
    <property type="match status" value="1"/>
</dbReference>
<feature type="domain" description="Recombinase" evidence="4">
    <location>
        <begin position="159"/>
        <end position="306"/>
    </location>
</feature>
<dbReference type="InterPro" id="IPR006119">
    <property type="entry name" value="Resolv_N"/>
</dbReference>
<dbReference type="InterPro" id="IPR036162">
    <property type="entry name" value="Resolvase-like_N_sf"/>
</dbReference>
<dbReference type="PANTHER" id="PTHR30461:SF2">
    <property type="entry name" value="SERINE RECOMBINASE PINE-RELATED"/>
    <property type="match status" value="1"/>
</dbReference>
<dbReference type="Pfam" id="PF07508">
    <property type="entry name" value="Recombinase"/>
    <property type="match status" value="1"/>
</dbReference>
<evidence type="ECO:0000259" key="4">
    <source>
        <dbReference type="PROSITE" id="PS51737"/>
    </source>
</evidence>
<dbReference type="InterPro" id="IPR050639">
    <property type="entry name" value="SSR_resolvase"/>
</dbReference>
<dbReference type="STRING" id="112413.SAMN05421854_10428"/>
<organism evidence="5 6">
    <name type="scientific">Amycolatopsis rubida</name>
    <dbReference type="NCBI Taxonomy" id="112413"/>
    <lineage>
        <taxon>Bacteria</taxon>
        <taxon>Bacillati</taxon>
        <taxon>Actinomycetota</taxon>
        <taxon>Actinomycetes</taxon>
        <taxon>Pseudonocardiales</taxon>
        <taxon>Pseudonocardiaceae</taxon>
        <taxon>Amycolatopsis</taxon>
    </lineage>
</organism>